<accession>A0AAW0D3X2</accession>
<feature type="chain" id="PRO_5043911812" evidence="3">
    <location>
        <begin position="29"/>
        <end position="405"/>
    </location>
</feature>
<keyword evidence="3" id="KW-0732">Signal</keyword>
<feature type="region of interest" description="Disordered" evidence="1">
    <location>
        <begin position="384"/>
        <end position="405"/>
    </location>
</feature>
<name>A0AAW0D3X2_9AGAR</name>
<proteinExistence type="predicted"/>
<feature type="compositionally biased region" description="Polar residues" evidence="1">
    <location>
        <begin position="293"/>
        <end position="313"/>
    </location>
</feature>
<evidence type="ECO:0000313" key="4">
    <source>
        <dbReference type="EMBL" id="KAK7045953.1"/>
    </source>
</evidence>
<feature type="signal peptide" evidence="3">
    <location>
        <begin position="1"/>
        <end position="28"/>
    </location>
</feature>
<evidence type="ECO:0000313" key="5">
    <source>
        <dbReference type="Proteomes" id="UP001383192"/>
    </source>
</evidence>
<keyword evidence="5" id="KW-1185">Reference proteome</keyword>
<feature type="transmembrane region" description="Helical" evidence="2">
    <location>
        <begin position="192"/>
        <end position="216"/>
    </location>
</feature>
<reference evidence="4 5" key="1">
    <citation type="submission" date="2024-01" db="EMBL/GenBank/DDBJ databases">
        <title>A draft genome for a cacao thread blight-causing isolate of Paramarasmius palmivorus.</title>
        <authorList>
            <person name="Baruah I.K."/>
            <person name="Bukari Y."/>
            <person name="Amoako-Attah I."/>
            <person name="Meinhardt L.W."/>
            <person name="Bailey B.A."/>
            <person name="Cohen S.P."/>
        </authorList>
    </citation>
    <scope>NUCLEOTIDE SEQUENCE [LARGE SCALE GENOMIC DNA]</scope>
    <source>
        <strain evidence="4 5">GH-12</strain>
    </source>
</reference>
<evidence type="ECO:0000256" key="2">
    <source>
        <dbReference type="SAM" id="Phobius"/>
    </source>
</evidence>
<feature type="region of interest" description="Disordered" evidence="1">
    <location>
        <begin position="243"/>
        <end position="322"/>
    </location>
</feature>
<keyword evidence="2" id="KW-1133">Transmembrane helix</keyword>
<organism evidence="4 5">
    <name type="scientific">Paramarasmius palmivorus</name>
    <dbReference type="NCBI Taxonomy" id="297713"/>
    <lineage>
        <taxon>Eukaryota</taxon>
        <taxon>Fungi</taxon>
        <taxon>Dikarya</taxon>
        <taxon>Basidiomycota</taxon>
        <taxon>Agaricomycotina</taxon>
        <taxon>Agaricomycetes</taxon>
        <taxon>Agaricomycetidae</taxon>
        <taxon>Agaricales</taxon>
        <taxon>Marasmiineae</taxon>
        <taxon>Marasmiaceae</taxon>
        <taxon>Paramarasmius</taxon>
    </lineage>
</organism>
<evidence type="ECO:0000256" key="3">
    <source>
        <dbReference type="SAM" id="SignalP"/>
    </source>
</evidence>
<sequence length="405" mass="42427">MPGIVLRSGIAALGLLWTVLTEVPSVQGQIHAVCSNSTFDWSFNSRGQSPCQIAEALGGVCAANFNIQPLDPGYYYSGFNPRFATECVCNTVYYTLLSVCGECQGGWADQFNLWSENCTTVYTSFPKSIPSGTAVPHYAFLPLDNNENIDLAAIRADTGPEATPTTSATGPDNTGGSTGGSTGSSKKTNVGAIAGGVVGGVVFLALVGGVIAFILWRRSKRNKTPPSQMTGINNNVSQYGSPYTPGAGAATTLPYTPTSPNPPSEKVYNPNDPATFPQPTVPYQQPSPPLSQHYPTSPDRTSNLTPPSPNTHTAPPYSSPYMSNASATYPQAQLVSPVHYSQYDGNNAGVMSPGMQAPAPPQAQAYQPPAAPVRYSGYDAGGNTYGAAPASDPHRQAYTSGVPQI</sequence>
<protein>
    <submittedName>
        <fullName evidence="4">Uncharacterized protein</fullName>
    </submittedName>
</protein>
<evidence type="ECO:0000256" key="1">
    <source>
        <dbReference type="SAM" id="MobiDB-lite"/>
    </source>
</evidence>
<dbReference type="EMBL" id="JAYKXP010000022">
    <property type="protein sequence ID" value="KAK7045953.1"/>
    <property type="molecule type" value="Genomic_DNA"/>
</dbReference>
<feature type="compositionally biased region" description="Polar residues" evidence="1">
    <location>
        <begin position="163"/>
        <end position="172"/>
    </location>
</feature>
<keyword evidence="2" id="KW-0472">Membrane</keyword>
<keyword evidence="2" id="KW-0812">Transmembrane</keyword>
<comment type="caution">
    <text evidence="4">The sequence shown here is derived from an EMBL/GenBank/DDBJ whole genome shotgun (WGS) entry which is preliminary data.</text>
</comment>
<dbReference type="Proteomes" id="UP001383192">
    <property type="component" value="Unassembled WGS sequence"/>
</dbReference>
<dbReference type="AlphaFoldDB" id="A0AAW0D3X2"/>
<feature type="region of interest" description="Disordered" evidence="1">
    <location>
        <begin position="159"/>
        <end position="185"/>
    </location>
</feature>
<dbReference type="Gene3D" id="1.20.5.510">
    <property type="entry name" value="Single helix bin"/>
    <property type="match status" value="1"/>
</dbReference>
<gene>
    <name evidence="4" type="ORF">VNI00_006948</name>
</gene>